<reference evidence="2 3" key="1">
    <citation type="submission" date="2014-04" db="EMBL/GenBank/DDBJ databases">
        <authorList>
            <consortium name="DOE Joint Genome Institute"/>
            <person name="Kuo A."/>
            <person name="Kohler A."/>
            <person name="Nagy L.G."/>
            <person name="Floudas D."/>
            <person name="Copeland A."/>
            <person name="Barry K.W."/>
            <person name="Cichocki N."/>
            <person name="Veneault-Fourrey C."/>
            <person name="LaButti K."/>
            <person name="Lindquist E.A."/>
            <person name="Lipzen A."/>
            <person name="Lundell T."/>
            <person name="Morin E."/>
            <person name="Murat C."/>
            <person name="Sun H."/>
            <person name="Tunlid A."/>
            <person name="Henrissat B."/>
            <person name="Grigoriev I.V."/>
            <person name="Hibbett D.S."/>
            <person name="Martin F."/>
            <person name="Nordberg H.P."/>
            <person name="Cantor M.N."/>
            <person name="Hua S.X."/>
        </authorList>
    </citation>
    <scope>NUCLEOTIDE SEQUENCE [LARGE SCALE GENOMIC DNA]</scope>
    <source>
        <strain evidence="2 3">LaAM-08-1</strain>
    </source>
</reference>
<dbReference type="EMBL" id="KN838654">
    <property type="protein sequence ID" value="KIJ99108.1"/>
    <property type="molecule type" value="Genomic_DNA"/>
</dbReference>
<feature type="region of interest" description="Disordered" evidence="1">
    <location>
        <begin position="1252"/>
        <end position="1346"/>
    </location>
</feature>
<evidence type="ECO:0000313" key="2">
    <source>
        <dbReference type="EMBL" id="KIJ99108.1"/>
    </source>
</evidence>
<gene>
    <name evidence="2" type="ORF">K443DRAFT_123389</name>
</gene>
<sequence>MEEDNELLDWGNEDDEHQDLHRKGSIDQRGDVDEMEDAVSLGEDEDEQGYFAYQREHEDASGSLGDKDPISRPTSPQNLTAPSNSSDYQSYLSSQDVTQDSSSTLNRPSSRDSPRRHQNSKNDHSPQRSNSLSANAVRLTHALPPKPVVANVPYLPPSHPSIVEATSMVSATRTAGRESKKSNGVSASAGNGKSASSAAADRDSSLPSEWERNTSVDLDPSSREPILPGNPAAPAFAAVAELSLRATHGTSASQPDFDMADASKHPSSSNPLSYEDRHYRPAGSEPVPPTESRSNDRTQDSSNAHYHRQDEYAVTPPASPTRYGDRERARSLSPNLDPEAAYSRSRDRESRPGRNSQRPGRGRIATNTDSPIQHREREHPSAGPDYPERHWGRPPPDPPTEYTGKNDRSTRRPPRQRQQGDDTPFEHLADDRDRAPLRRSVSNRVFNRDREPETREHLVQNPSIPTSRHRSPPPHMRDRDVPSYDPAREREQKMIEDPQARSAHPPSSSRKEKPSRLNRLVPTTAPSSATASAASDGPPARHRDYIPSENVEYSHRRGGDRERERDLGRSRGHDELTRHANSQPMIPVDAVPSYSRSGHGRDYDLERMQPPVDHERLSMALDPAEQSARPRRVPLPPQEMSFRDTVTARPGPPTHDVDYHNREPPRQSFAPPTHSPPSVARNHLPRSGPPIQSSNGLPPTGPRQQQLDLQHVYHTSRAARPFPPGTAGPDYPGDRSRSVRQQRDRGPSYGQRPGPPPVDTRIDVDRDEPMSSSRYLPSPPMRSADLASRGMYADREAANAEAPTAPRAMKHPSTSPTASYGQLPPVGRSGERSPPPFNAPPGGDSRDGRRDYDPRPDGGVAWRGERSGPGQHLPPPVERGFTPRRGDTRGGRQATFAPRLPPLVPVSGTNNIPIGVKRPFDGNAPPREPPPMNRYNQNPGPIPPPVLVPNNAGYNSRDFPPGKAIYERPPPNVPMVEGYRNRFEGPEPTRHPEDPFPPQPYEHQVPLAPTAPAPALPSGPPSALPANENKPKREARKSRFDKPAELPPRAWVPREPSPSSDMVVHATNVEKEPKAPTPPPVSREPSATSPTWDLPDRPPPSSRLSVDESKSDARSASSRSGPVTEAETRPKELLERFSTPPDSAPGRSDVRRGYEDGRPRSRWGEPKRDGPANQYSAPEPSASRMVVDEPSRPDEYTETRASKPIRIRRPPMGSGPDVTAQTRIASTASMDSYIASEPAAPATYEREGYDLAKRIERPPGPRRGGSLLDRLSLDDGPPPHVNDTPPQPSLRDRVQLVPAKRDREDMMGEYYDAPFDGDDGGMDPLSKRQRQKGMKPRRGRRRGGMP</sequence>
<feature type="compositionally biased region" description="Basic and acidic residues" evidence="1">
    <location>
        <begin position="1186"/>
        <end position="1201"/>
    </location>
</feature>
<feature type="region of interest" description="Disordered" evidence="1">
    <location>
        <begin position="1"/>
        <end position="232"/>
    </location>
</feature>
<dbReference type="STRING" id="1095629.A0A0C9XC70"/>
<feature type="compositionally biased region" description="Basic residues" evidence="1">
    <location>
        <begin position="1327"/>
        <end position="1346"/>
    </location>
</feature>
<feature type="compositionally biased region" description="Basic and acidic residues" evidence="1">
    <location>
        <begin position="372"/>
        <end position="391"/>
    </location>
</feature>
<accession>A0A0C9XC70</accession>
<feature type="compositionally biased region" description="Basic and acidic residues" evidence="1">
    <location>
        <begin position="760"/>
        <end position="769"/>
    </location>
</feature>
<organism evidence="2 3">
    <name type="scientific">Laccaria amethystina LaAM-08-1</name>
    <dbReference type="NCBI Taxonomy" id="1095629"/>
    <lineage>
        <taxon>Eukaryota</taxon>
        <taxon>Fungi</taxon>
        <taxon>Dikarya</taxon>
        <taxon>Basidiomycota</taxon>
        <taxon>Agaricomycotina</taxon>
        <taxon>Agaricomycetes</taxon>
        <taxon>Agaricomycetidae</taxon>
        <taxon>Agaricales</taxon>
        <taxon>Agaricineae</taxon>
        <taxon>Hydnangiaceae</taxon>
        <taxon>Laccaria</taxon>
    </lineage>
</organism>
<feature type="compositionally biased region" description="Low complexity" evidence="1">
    <location>
        <begin position="182"/>
        <end position="199"/>
    </location>
</feature>
<feature type="compositionally biased region" description="Basic and acidic residues" evidence="1">
    <location>
        <begin position="599"/>
        <end position="617"/>
    </location>
</feature>
<feature type="compositionally biased region" description="Pro residues" evidence="1">
    <location>
        <begin position="1276"/>
        <end position="1288"/>
    </location>
</feature>
<feature type="compositionally biased region" description="Basic and acidic residues" evidence="1">
    <location>
        <begin position="446"/>
        <end position="458"/>
    </location>
</feature>
<reference evidence="3" key="2">
    <citation type="submission" date="2015-01" db="EMBL/GenBank/DDBJ databases">
        <title>Evolutionary Origins and Diversification of the Mycorrhizal Mutualists.</title>
        <authorList>
            <consortium name="DOE Joint Genome Institute"/>
            <consortium name="Mycorrhizal Genomics Consortium"/>
            <person name="Kohler A."/>
            <person name="Kuo A."/>
            <person name="Nagy L.G."/>
            <person name="Floudas D."/>
            <person name="Copeland A."/>
            <person name="Barry K.W."/>
            <person name="Cichocki N."/>
            <person name="Veneault-Fourrey C."/>
            <person name="LaButti K."/>
            <person name="Lindquist E.A."/>
            <person name="Lipzen A."/>
            <person name="Lundell T."/>
            <person name="Morin E."/>
            <person name="Murat C."/>
            <person name="Riley R."/>
            <person name="Ohm R."/>
            <person name="Sun H."/>
            <person name="Tunlid A."/>
            <person name="Henrissat B."/>
            <person name="Grigoriev I.V."/>
            <person name="Hibbett D.S."/>
            <person name="Martin F."/>
        </authorList>
    </citation>
    <scope>NUCLEOTIDE SEQUENCE [LARGE SCALE GENOMIC DNA]</scope>
    <source>
        <strain evidence="3">LaAM-08-1</strain>
    </source>
</reference>
<proteinExistence type="predicted"/>
<feature type="compositionally biased region" description="Basic and acidic residues" evidence="1">
    <location>
        <begin position="1290"/>
        <end position="1306"/>
    </location>
</feature>
<feature type="compositionally biased region" description="Basic and acidic residues" evidence="1">
    <location>
        <begin position="109"/>
        <end position="126"/>
    </location>
</feature>
<feature type="compositionally biased region" description="Basic and acidic residues" evidence="1">
    <location>
        <begin position="54"/>
        <end position="70"/>
    </location>
</feature>
<feature type="compositionally biased region" description="Acidic residues" evidence="1">
    <location>
        <begin position="33"/>
        <end position="48"/>
    </location>
</feature>
<dbReference type="OrthoDB" id="548295at2759"/>
<feature type="region of interest" description="Disordered" evidence="1">
    <location>
        <begin position="247"/>
        <end position="1219"/>
    </location>
</feature>
<feature type="compositionally biased region" description="Basic and acidic residues" evidence="1">
    <location>
        <begin position="844"/>
        <end position="856"/>
    </location>
</feature>
<feature type="compositionally biased region" description="Basic and acidic residues" evidence="1">
    <location>
        <begin position="475"/>
        <end position="499"/>
    </location>
</feature>
<feature type="compositionally biased region" description="Basic and acidic residues" evidence="1">
    <location>
        <begin position="732"/>
        <end position="746"/>
    </location>
</feature>
<dbReference type="Proteomes" id="UP000054477">
    <property type="component" value="Unassembled WGS sequence"/>
</dbReference>
<feature type="compositionally biased region" description="Polar residues" evidence="1">
    <location>
        <begin position="690"/>
        <end position="708"/>
    </location>
</feature>
<feature type="compositionally biased region" description="Low complexity" evidence="1">
    <location>
        <begin position="83"/>
        <end position="105"/>
    </location>
</feature>
<feature type="compositionally biased region" description="Acidic residues" evidence="1">
    <location>
        <begin position="1"/>
        <end position="17"/>
    </location>
</feature>
<feature type="compositionally biased region" description="Basic and acidic residues" evidence="1">
    <location>
        <begin position="1126"/>
        <end position="1135"/>
    </location>
</feature>
<feature type="compositionally biased region" description="Basic and acidic residues" evidence="1">
    <location>
        <begin position="418"/>
        <end position="436"/>
    </location>
</feature>
<keyword evidence="3" id="KW-1185">Reference proteome</keyword>
<name>A0A0C9XC70_9AGAR</name>
<dbReference type="HOGENOM" id="CLU_256207_0_0_1"/>
<evidence type="ECO:0000313" key="3">
    <source>
        <dbReference type="Proteomes" id="UP000054477"/>
    </source>
</evidence>
<feature type="compositionally biased region" description="Basic and acidic residues" evidence="1">
    <location>
        <begin position="1148"/>
        <end position="1170"/>
    </location>
</feature>
<evidence type="ECO:0000256" key="1">
    <source>
        <dbReference type="SAM" id="MobiDB-lite"/>
    </source>
</evidence>
<feature type="compositionally biased region" description="Low complexity" evidence="1">
    <location>
        <begin position="522"/>
        <end position="538"/>
    </location>
</feature>
<feature type="compositionally biased region" description="Basic and acidic residues" evidence="1">
    <location>
        <begin position="655"/>
        <end position="665"/>
    </location>
</feature>
<feature type="compositionally biased region" description="Basic and acidic residues" evidence="1">
    <location>
        <begin position="1029"/>
        <end position="1044"/>
    </location>
</feature>
<feature type="compositionally biased region" description="Basic and acidic residues" evidence="1">
    <location>
        <begin position="539"/>
        <end position="578"/>
    </location>
</feature>
<feature type="compositionally biased region" description="Basic and acidic residues" evidence="1">
    <location>
        <begin position="18"/>
        <end position="32"/>
    </location>
</feature>
<protein>
    <submittedName>
        <fullName evidence="2">Uncharacterized protein</fullName>
    </submittedName>
</protein>
<feature type="compositionally biased region" description="Polar residues" evidence="1">
    <location>
        <begin position="72"/>
        <end position="82"/>
    </location>
</feature>
<feature type="compositionally biased region" description="Pro residues" evidence="1">
    <location>
        <begin position="1009"/>
        <end position="1023"/>
    </location>
</feature>
<feature type="compositionally biased region" description="Basic and acidic residues" evidence="1">
    <location>
        <begin position="979"/>
        <end position="994"/>
    </location>
</feature>
<feature type="compositionally biased region" description="Basic and acidic residues" evidence="1">
    <location>
        <begin position="200"/>
        <end position="214"/>
    </location>
</feature>